<evidence type="ECO:0000256" key="1">
    <source>
        <dbReference type="ARBA" id="ARBA00004141"/>
    </source>
</evidence>
<feature type="repeat" description="Solcar" evidence="8">
    <location>
        <begin position="91"/>
        <end position="182"/>
    </location>
</feature>
<dbReference type="Gene3D" id="1.50.40.10">
    <property type="entry name" value="Mitochondrial carrier domain"/>
    <property type="match status" value="1"/>
</dbReference>
<dbReference type="PANTHER" id="PTHR45618">
    <property type="entry name" value="MITOCHONDRIAL DICARBOXYLATE CARRIER-RELATED"/>
    <property type="match status" value="1"/>
</dbReference>
<evidence type="ECO:0000256" key="4">
    <source>
        <dbReference type="ARBA" id="ARBA00022692"/>
    </source>
</evidence>
<dbReference type="Proteomes" id="UP000694865">
    <property type="component" value="Unplaced"/>
</dbReference>
<dbReference type="InterPro" id="IPR050391">
    <property type="entry name" value="Mito_Metabolite_Transporter"/>
</dbReference>
<evidence type="ECO:0000313" key="11">
    <source>
        <dbReference type="RefSeq" id="XP_006824534.1"/>
    </source>
</evidence>
<evidence type="ECO:0000256" key="5">
    <source>
        <dbReference type="ARBA" id="ARBA00022737"/>
    </source>
</evidence>
<evidence type="ECO:0000256" key="8">
    <source>
        <dbReference type="PROSITE-ProRule" id="PRU00282"/>
    </source>
</evidence>
<keyword evidence="7 8" id="KW-0472">Membrane</keyword>
<evidence type="ECO:0000313" key="10">
    <source>
        <dbReference type="Proteomes" id="UP000694865"/>
    </source>
</evidence>
<comment type="subcellular location">
    <subcellularLocation>
        <location evidence="1">Membrane</location>
        <topology evidence="1">Multi-pass membrane protein</topology>
    </subcellularLocation>
</comment>
<dbReference type="InterPro" id="IPR018108">
    <property type="entry name" value="MCP_transmembrane"/>
</dbReference>
<evidence type="ECO:0000256" key="2">
    <source>
        <dbReference type="ARBA" id="ARBA00006375"/>
    </source>
</evidence>
<evidence type="ECO:0000256" key="7">
    <source>
        <dbReference type="ARBA" id="ARBA00023136"/>
    </source>
</evidence>
<keyword evidence="10" id="KW-1185">Reference proteome</keyword>
<reference evidence="11" key="1">
    <citation type="submission" date="2025-08" db="UniProtKB">
        <authorList>
            <consortium name="RefSeq"/>
        </authorList>
    </citation>
    <scope>IDENTIFICATION</scope>
    <source>
        <tissue evidence="11">Testes</tissue>
    </source>
</reference>
<proteinExistence type="inferred from homology"/>
<dbReference type="Pfam" id="PF00153">
    <property type="entry name" value="Mito_carr"/>
    <property type="match status" value="3"/>
</dbReference>
<gene>
    <name evidence="11" type="primary">LOC100368450</name>
</gene>
<dbReference type="RefSeq" id="XP_006824534.1">
    <property type="nucleotide sequence ID" value="XM_006824471.1"/>
</dbReference>
<evidence type="ECO:0000256" key="3">
    <source>
        <dbReference type="ARBA" id="ARBA00022448"/>
    </source>
</evidence>
<keyword evidence="5" id="KW-0677">Repeat</keyword>
<feature type="repeat" description="Solcar" evidence="8">
    <location>
        <begin position="1"/>
        <end position="82"/>
    </location>
</feature>
<organism evidence="10 11">
    <name type="scientific">Saccoglossus kowalevskii</name>
    <name type="common">Acorn worm</name>
    <dbReference type="NCBI Taxonomy" id="10224"/>
    <lineage>
        <taxon>Eukaryota</taxon>
        <taxon>Metazoa</taxon>
        <taxon>Hemichordata</taxon>
        <taxon>Enteropneusta</taxon>
        <taxon>Harrimaniidae</taxon>
        <taxon>Saccoglossus</taxon>
    </lineage>
</organism>
<accession>A0ABM0MWZ3</accession>
<name>A0ABM0MWZ3_SACKO</name>
<dbReference type="GeneID" id="100368450"/>
<dbReference type="InterPro" id="IPR023395">
    <property type="entry name" value="MCP_dom_sf"/>
</dbReference>
<evidence type="ECO:0000256" key="9">
    <source>
        <dbReference type="RuleBase" id="RU000488"/>
    </source>
</evidence>
<comment type="similarity">
    <text evidence="2 9">Belongs to the mitochondrial carrier (TC 2.A.29) family.</text>
</comment>
<keyword evidence="4 8" id="KW-0812">Transmembrane</keyword>
<evidence type="ECO:0000256" key="6">
    <source>
        <dbReference type="ARBA" id="ARBA00022989"/>
    </source>
</evidence>
<protein>
    <submittedName>
        <fullName evidence="11">Mitochondrial substrate carrier family protein ucpB-like</fullName>
    </submittedName>
</protein>
<dbReference type="SUPFAM" id="SSF103506">
    <property type="entry name" value="Mitochondrial carrier"/>
    <property type="match status" value="1"/>
</dbReference>
<keyword evidence="6" id="KW-1133">Transmembrane helix</keyword>
<dbReference type="PROSITE" id="PS50920">
    <property type="entry name" value="SOLCAR"/>
    <property type="match status" value="3"/>
</dbReference>
<keyword evidence="3 9" id="KW-0813">Transport</keyword>
<sequence>MATNPIDVIKIRMQLEGELAAQKGKGVAVLKNRYYDGFIKGGIRIVQDEGIRGLYKGVVPSLLREATYSTIRIGAYEPIKVWLGATDPAHTALYKKILAGATSGAIGSSIATPTDLIKVRMQAEGKLVSGQTKRYNNTYSAFADIARHEGLRGLYRGAGPTINRAAILTATQVPSYDHSKHLLLNTGLMKEGPVLHVLCSVFASFMTAVTTSPVDVVKTRIMNQRIKGLIKGEYLYKNSLDCFIKTLKSEGLIGLYKGFIPNWMRFGPHTVISFFLFEQFRKFAGIQPL</sequence>
<feature type="repeat" description="Solcar" evidence="8">
    <location>
        <begin position="191"/>
        <end position="283"/>
    </location>
</feature>